<sequence length="570" mass="64586">MNNRITKFHYSPWLSKMLPLRLGATLVLLTLLINPVFVQAQESSEDRYVSDVWVADNRDGTYTNPILHADYSDPDVVRVGDDYYMTASSFNAVPGLPILHSKDLVNWELINHALPRLYPKEHFKTPRHEEGVWAPSFRYHDGEFYIYWGDPDFGIYMVKADDPAGEWSKPTLVKKGKGLIDSSPLWDDDGKAYLVHAFARSRAGINSLLVVQEMKPDGTELIGEPVLAFDGHDEHPTVEGPKFYKRGDYYYILAPAGGVEFGWQLAMRSKNPMGPYKEKIVMHQGNTDINGPHQGGMVETQTGESWFVHFSDQGAYGRIVHLNPVHWEDGWPMMGEDTNDDGIGEPVTRHEKPDVGQDYPIQTPPDSDEFDSNSLGLQWQWHANPEVYWGFPHGNESKLRLYTSKLPEDFTNYWDVPHLLLQKFPAQAFTATTKLNFQPSDEEVGGKTGLTIMGRDYSYLSVTDKEDGLYLAQTVAHEADNGGEEQEVAGEYVDTNQLWFRVQVSGEKGDVQSRFSYSTDGETFQPFGEAFKARPGGWIGAKVGLFASRPYENYDSGFVDFDWFRITEND</sequence>
<dbReference type="CDD" id="cd09001">
    <property type="entry name" value="GH43_FsAxh1-like"/>
    <property type="match status" value="1"/>
</dbReference>
<dbReference type="Gene3D" id="2.60.120.200">
    <property type="match status" value="1"/>
</dbReference>
<dbReference type="InterPro" id="IPR006710">
    <property type="entry name" value="Glyco_hydro_43"/>
</dbReference>
<dbReference type="Gene3D" id="2.115.10.20">
    <property type="entry name" value="Glycosyl hydrolase domain, family 43"/>
    <property type="match status" value="1"/>
</dbReference>
<comment type="similarity">
    <text evidence="1 4">Belongs to the glycosyl hydrolase 43 family.</text>
</comment>
<name>A0ABT3PLF4_9BACT</name>
<dbReference type="SUPFAM" id="SSF49899">
    <property type="entry name" value="Concanavalin A-like lectins/glucanases"/>
    <property type="match status" value="1"/>
</dbReference>
<dbReference type="SUPFAM" id="SSF75005">
    <property type="entry name" value="Arabinanase/levansucrase/invertase"/>
    <property type="match status" value="1"/>
</dbReference>
<organism evidence="6 7">
    <name type="scientific">Fodinibius salsisoli</name>
    <dbReference type="NCBI Taxonomy" id="2820877"/>
    <lineage>
        <taxon>Bacteria</taxon>
        <taxon>Pseudomonadati</taxon>
        <taxon>Balneolota</taxon>
        <taxon>Balneolia</taxon>
        <taxon>Balneolales</taxon>
        <taxon>Balneolaceae</taxon>
        <taxon>Fodinibius</taxon>
    </lineage>
</organism>
<evidence type="ECO:0000256" key="1">
    <source>
        <dbReference type="ARBA" id="ARBA00009865"/>
    </source>
</evidence>
<proteinExistence type="inferred from homology"/>
<keyword evidence="3 4" id="KW-0326">Glycosidase</keyword>
<dbReference type="Pfam" id="PF17851">
    <property type="entry name" value="GH43_C2"/>
    <property type="match status" value="1"/>
</dbReference>
<reference evidence="6 7" key="1">
    <citation type="submission" date="2021-03" db="EMBL/GenBank/DDBJ databases">
        <title>Aliifodinibius sp. nov., a new bacterium isolated from saline soil.</title>
        <authorList>
            <person name="Galisteo C."/>
            <person name="De La Haba R."/>
            <person name="Sanchez-Porro C."/>
            <person name="Ventosa A."/>
        </authorList>
    </citation>
    <scope>NUCLEOTIDE SEQUENCE [LARGE SCALE GENOMIC DNA]</scope>
    <source>
        <strain evidence="6 7">1BSP15-2V2</strain>
    </source>
</reference>
<evidence type="ECO:0000313" key="6">
    <source>
        <dbReference type="EMBL" id="MCW9706588.1"/>
    </source>
</evidence>
<protein>
    <submittedName>
        <fullName evidence="6">Glycoside hydrolase 43 family protein</fullName>
    </submittedName>
</protein>
<evidence type="ECO:0000259" key="5">
    <source>
        <dbReference type="Pfam" id="PF17851"/>
    </source>
</evidence>
<evidence type="ECO:0000256" key="2">
    <source>
        <dbReference type="ARBA" id="ARBA00022801"/>
    </source>
</evidence>
<dbReference type="Proteomes" id="UP001207918">
    <property type="component" value="Unassembled WGS sequence"/>
</dbReference>
<dbReference type="InterPro" id="IPR023296">
    <property type="entry name" value="Glyco_hydro_beta-prop_sf"/>
</dbReference>
<dbReference type="GO" id="GO:0016787">
    <property type="term" value="F:hydrolase activity"/>
    <property type="evidence" value="ECO:0007669"/>
    <property type="project" value="UniProtKB-KW"/>
</dbReference>
<dbReference type="InterPro" id="IPR013320">
    <property type="entry name" value="ConA-like_dom_sf"/>
</dbReference>
<evidence type="ECO:0000256" key="4">
    <source>
        <dbReference type="RuleBase" id="RU361187"/>
    </source>
</evidence>
<dbReference type="InterPro" id="IPR051795">
    <property type="entry name" value="Glycosyl_Hydrlase_43"/>
</dbReference>
<accession>A0ABT3PLF4</accession>
<dbReference type="Pfam" id="PF04616">
    <property type="entry name" value="Glyco_hydro_43"/>
    <property type="match status" value="1"/>
</dbReference>
<dbReference type="PANTHER" id="PTHR42812">
    <property type="entry name" value="BETA-XYLOSIDASE"/>
    <property type="match status" value="1"/>
</dbReference>
<dbReference type="EMBL" id="JAGGJA010000004">
    <property type="protein sequence ID" value="MCW9706588.1"/>
    <property type="molecule type" value="Genomic_DNA"/>
</dbReference>
<evidence type="ECO:0000313" key="7">
    <source>
        <dbReference type="Proteomes" id="UP001207918"/>
    </source>
</evidence>
<keyword evidence="7" id="KW-1185">Reference proteome</keyword>
<dbReference type="PANTHER" id="PTHR42812:SF12">
    <property type="entry name" value="BETA-XYLOSIDASE-RELATED"/>
    <property type="match status" value="1"/>
</dbReference>
<dbReference type="InterPro" id="IPR041542">
    <property type="entry name" value="GH43_C2"/>
</dbReference>
<keyword evidence="2 4" id="KW-0378">Hydrolase</keyword>
<gene>
    <name evidence="6" type="ORF">J6I44_06960</name>
</gene>
<feature type="domain" description="Beta-xylosidase C-terminal Concanavalin A-like" evidence="5">
    <location>
        <begin position="367"/>
        <end position="566"/>
    </location>
</feature>
<comment type="caution">
    <text evidence="6">The sequence shown here is derived from an EMBL/GenBank/DDBJ whole genome shotgun (WGS) entry which is preliminary data.</text>
</comment>
<evidence type="ECO:0000256" key="3">
    <source>
        <dbReference type="ARBA" id="ARBA00023295"/>
    </source>
</evidence>